<dbReference type="AlphaFoldDB" id="A0A7D5UYX0"/>
<evidence type="ECO:0000313" key="1">
    <source>
        <dbReference type="EMBL" id="QLI68992.1"/>
    </source>
</evidence>
<sequence>MTNGKDVMALRMTHSQQSLYPFCHFNHSRASWDNVAGQEVAAVSTVARLHIAVVCIVSGGKLARANVIVLMVHTEYMNGAY</sequence>
<name>A0A7D5UYX0_9HYPO</name>
<protein>
    <submittedName>
        <fullName evidence="1">Uncharacterized protein</fullName>
    </submittedName>
</protein>
<accession>A0A7D5UYX0</accession>
<dbReference type="RefSeq" id="XP_065986720.1">
    <property type="nucleotide sequence ID" value="XM_066130736.1"/>
</dbReference>
<dbReference type="EMBL" id="CP058934">
    <property type="protein sequence ID" value="QLI68992.1"/>
    <property type="molecule type" value="Genomic_DNA"/>
</dbReference>
<evidence type="ECO:0000313" key="2">
    <source>
        <dbReference type="Proteomes" id="UP000510686"/>
    </source>
</evidence>
<dbReference type="KEGG" id="mbrn:90967845"/>
<proteinExistence type="predicted"/>
<organism evidence="1 2">
    <name type="scientific">Metarhizium brunneum</name>
    <dbReference type="NCBI Taxonomy" id="500148"/>
    <lineage>
        <taxon>Eukaryota</taxon>
        <taxon>Fungi</taxon>
        <taxon>Dikarya</taxon>
        <taxon>Ascomycota</taxon>
        <taxon>Pezizomycotina</taxon>
        <taxon>Sordariomycetes</taxon>
        <taxon>Hypocreomycetidae</taxon>
        <taxon>Hypocreales</taxon>
        <taxon>Clavicipitaceae</taxon>
        <taxon>Metarhizium</taxon>
    </lineage>
</organism>
<keyword evidence="2" id="KW-1185">Reference proteome</keyword>
<gene>
    <name evidence="1" type="ORF">G6M90_00g062050</name>
</gene>
<reference evidence="1 2" key="1">
    <citation type="submission" date="2020-07" db="EMBL/GenBank/DDBJ databases">
        <title>Telomere length de novo assembly of all 7 chromosomes of the fungus, Metarhizium brunneum, using a novel assembly pipeline.</title>
        <authorList>
            <person name="Saud z."/>
            <person name="Kortsinoglou A."/>
            <person name="Kouvelis V.N."/>
            <person name="Butt T.M."/>
        </authorList>
    </citation>
    <scope>NUCLEOTIDE SEQUENCE [LARGE SCALE GENOMIC DNA]</scope>
    <source>
        <strain evidence="1 2">4556</strain>
    </source>
</reference>
<dbReference type="GeneID" id="90967845"/>
<dbReference type="Proteomes" id="UP000510686">
    <property type="component" value="Chromosome 3"/>
</dbReference>